<proteinExistence type="predicted"/>
<dbReference type="InterPro" id="IPR008971">
    <property type="entry name" value="HSP40/DnaJ_pept-bd"/>
</dbReference>
<dbReference type="KEGG" id="lgi:LOTGIDRAFT_128634"/>
<feature type="region of interest" description="Disordered" evidence="2">
    <location>
        <begin position="135"/>
        <end position="171"/>
    </location>
</feature>
<dbReference type="GO" id="GO:0051082">
    <property type="term" value="F:unfolded protein binding"/>
    <property type="evidence" value="ECO:0007669"/>
    <property type="project" value="InterPro"/>
</dbReference>
<dbReference type="PANTHER" id="PTHR24078:SF553">
    <property type="entry name" value="DNAJ HOMOLOG SUBFAMILY B MEMBER 5"/>
    <property type="match status" value="1"/>
</dbReference>
<evidence type="ECO:0000256" key="1">
    <source>
        <dbReference type="ARBA" id="ARBA00023186"/>
    </source>
</evidence>
<evidence type="ECO:0000259" key="3">
    <source>
        <dbReference type="PROSITE" id="PS50076"/>
    </source>
</evidence>
<dbReference type="InterPro" id="IPR018253">
    <property type="entry name" value="DnaJ_domain_CS"/>
</dbReference>
<dbReference type="SUPFAM" id="SSF49493">
    <property type="entry name" value="HSP40/DnaJ peptide-binding domain"/>
    <property type="match status" value="2"/>
</dbReference>
<dbReference type="PROSITE" id="PS00636">
    <property type="entry name" value="DNAJ_1"/>
    <property type="match status" value="1"/>
</dbReference>
<dbReference type="SUPFAM" id="SSF46565">
    <property type="entry name" value="Chaperone J-domain"/>
    <property type="match status" value="1"/>
</dbReference>
<dbReference type="FunFam" id="2.60.260.20:FF:000002">
    <property type="entry name" value="Dnaj homolog subfamily b member"/>
    <property type="match status" value="1"/>
</dbReference>
<dbReference type="SMART" id="SM00271">
    <property type="entry name" value="DnaJ"/>
    <property type="match status" value="1"/>
</dbReference>
<sequence length="351" mass="38910">MMGKDYYQILGITKSSNEDEIKKAYKKMALKYHPDKNKSPGAEEKFKEIAEAYDVLGDPKKREVFDKYGEEGLKGGMPGGQANGPMPGGGGRAGTGNTYHYTFHGDPHQTFKMFFGDDDPFRSFFGGHQGFGGLGGHEHMEVDDDPFGHFGRGGGMNMMGGRQPQRSKRQDPAIVKELQTPMEEILNGATRKLKITRKVMNSDGRSVRTEDKILTVEIKKGWKAGTKITFPKEGDQSPNSVPADVVFIIKDKPHPLFKREGSDIRYKATLPLRDALCGGTINIPTLDGRQIPLNLSEVVKPQTVRRIQGEGLPHPKQPSKRGDLIIEFDIKFPSNISPSVRSKLKELIPTS</sequence>
<dbReference type="InterPro" id="IPR002939">
    <property type="entry name" value="DnaJ_C"/>
</dbReference>
<dbReference type="AlphaFoldDB" id="V3ZVN0"/>
<evidence type="ECO:0000256" key="2">
    <source>
        <dbReference type="SAM" id="MobiDB-lite"/>
    </source>
</evidence>
<feature type="domain" description="J" evidence="3">
    <location>
        <begin position="5"/>
        <end position="69"/>
    </location>
</feature>
<dbReference type="InterPro" id="IPR036869">
    <property type="entry name" value="J_dom_sf"/>
</dbReference>
<reference evidence="4 5" key="1">
    <citation type="journal article" date="2013" name="Nature">
        <title>Insights into bilaterian evolution from three spiralian genomes.</title>
        <authorList>
            <person name="Simakov O."/>
            <person name="Marletaz F."/>
            <person name="Cho S.J."/>
            <person name="Edsinger-Gonzales E."/>
            <person name="Havlak P."/>
            <person name="Hellsten U."/>
            <person name="Kuo D.H."/>
            <person name="Larsson T."/>
            <person name="Lv J."/>
            <person name="Arendt D."/>
            <person name="Savage R."/>
            <person name="Osoegawa K."/>
            <person name="de Jong P."/>
            <person name="Grimwood J."/>
            <person name="Chapman J.A."/>
            <person name="Shapiro H."/>
            <person name="Aerts A."/>
            <person name="Otillar R.P."/>
            <person name="Terry A.Y."/>
            <person name="Boore J.L."/>
            <person name="Grigoriev I.V."/>
            <person name="Lindberg D.R."/>
            <person name="Seaver E.C."/>
            <person name="Weisblat D.A."/>
            <person name="Putnam N.H."/>
            <person name="Rokhsar D.S."/>
        </authorList>
    </citation>
    <scope>NUCLEOTIDE SEQUENCE [LARGE SCALE GENOMIC DNA]</scope>
</reference>
<dbReference type="InterPro" id="IPR001623">
    <property type="entry name" value="DnaJ_domain"/>
</dbReference>
<dbReference type="PROSITE" id="PS50076">
    <property type="entry name" value="DNAJ_2"/>
    <property type="match status" value="1"/>
</dbReference>
<dbReference type="CDD" id="cd06257">
    <property type="entry name" value="DnaJ"/>
    <property type="match status" value="1"/>
</dbReference>
<dbReference type="GO" id="GO:0006457">
    <property type="term" value="P:protein folding"/>
    <property type="evidence" value="ECO:0007669"/>
    <property type="project" value="InterPro"/>
</dbReference>
<dbReference type="GO" id="GO:0051087">
    <property type="term" value="F:protein-folding chaperone binding"/>
    <property type="evidence" value="ECO:0007669"/>
    <property type="project" value="TreeGrafter"/>
</dbReference>
<organism evidence="4 5">
    <name type="scientific">Lottia gigantea</name>
    <name type="common">Giant owl limpet</name>
    <dbReference type="NCBI Taxonomy" id="225164"/>
    <lineage>
        <taxon>Eukaryota</taxon>
        <taxon>Metazoa</taxon>
        <taxon>Spiralia</taxon>
        <taxon>Lophotrochozoa</taxon>
        <taxon>Mollusca</taxon>
        <taxon>Gastropoda</taxon>
        <taxon>Patellogastropoda</taxon>
        <taxon>Lottioidea</taxon>
        <taxon>Lottiidae</taxon>
        <taxon>Lottia</taxon>
    </lineage>
</organism>
<dbReference type="HOGENOM" id="CLU_017633_0_0_1"/>
<feature type="compositionally biased region" description="Gly residues" evidence="2">
    <location>
        <begin position="74"/>
        <end position="93"/>
    </location>
</feature>
<dbReference type="Gene3D" id="2.60.260.20">
    <property type="entry name" value="Urease metallochaperone UreE, N-terminal domain"/>
    <property type="match status" value="2"/>
</dbReference>
<dbReference type="GeneID" id="20232865"/>
<accession>V3ZVN0</accession>
<dbReference type="Pfam" id="PF00226">
    <property type="entry name" value="DnaJ"/>
    <property type="match status" value="1"/>
</dbReference>
<dbReference type="Proteomes" id="UP000030746">
    <property type="component" value="Unassembled WGS sequence"/>
</dbReference>
<dbReference type="EMBL" id="KB203019">
    <property type="protein sequence ID" value="ESO86660.1"/>
    <property type="molecule type" value="Genomic_DNA"/>
</dbReference>
<feature type="region of interest" description="Disordered" evidence="2">
    <location>
        <begin position="72"/>
        <end position="93"/>
    </location>
</feature>
<protein>
    <recommendedName>
        <fullName evidence="3">J domain-containing protein</fullName>
    </recommendedName>
</protein>
<keyword evidence="1" id="KW-0143">Chaperone</keyword>
<evidence type="ECO:0000313" key="5">
    <source>
        <dbReference type="Proteomes" id="UP000030746"/>
    </source>
</evidence>
<evidence type="ECO:0000313" key="4">
    <source>
        <dbReference type="EMBL" id="ESO86660.1"/>
    </source>
</evidence>
<dbReference type="OMA" id="MPIRKEG"/>
<dbReference type="Gene3D" id="1.10.287.110">
    <property type="entry name" value="DnaJ domain"/>
    <property type="match status" value="1"/>
</dbReference>
<dbReference type="OrthoDB" id="550424at2759"/>
<name>V3ZVN0_LOTGI</name>
<dbReference type="STRING" id="225164.V3ZVN0"/>
<dbReference type="FunFam" id="2.60.260.20:FF:000026">
    <property type="entry name" value="Uncharacterized protein, isoform B"/>
    <property type="match status" value="1"/>
</dbReference>
<dbReference type="FunFam" id="1.10.287.110:FF:000033">
    <property type="entry name" value="dnaJ homolog subfamily B member 13"/>
    <property type="match status" value="1"/>
</dbReference>
<dbReference type="GO" id="GO:0005829">
    <property type="term" value="C:cytosol"/>
    <property type="evidence" value="ECO:0007669"/>
    <property type="project" value="TreeGrafter"/>
</dbReference>
<dbReference type="PRINTS" id="PR00625">
    <property type="entry name" value="JDOMAIN"/>
</dbReference>
<keyword evidence="5" id="KW-1185">Reference proteome</keyword>
<dbReference type="CTD" id="20232865"/>
<dbReference type="RefSeq" id="XP_009062640.1">
    <property type="nucleotide sequence ID" value="XM_009064392.1"/>
</dbReference>
<gene>
    <name evidence="4" type="ORF">LOTGIDRAFT_128634</name>
</gene>
<dbReference type="PANTHER" id="PTHR24078">
    <property type="entry name" value="DNAJ HOMOLOG SUBFAMILY C MEMBER"/>
    <property type="match status" value="1"/>
</dbReference>
<dbReference type="Pfam" id="PF01556">
    <property type="entry name" value="DnaJ_C"/>
    <property type="match status" value="1"/>
</dbReference>
<dbReference type="CDD" id="cd10747">
    <property type="entry name" value="DnaJ_C"/>
    <property type="match status" value="1"/>
</dbReference>
<dbReference type="InterPro" id="IPR051339">
    <property type="entry name" value="DnaJ_subfamily_B"/>
</dbReference>